<name>A0A1I5YIK4_9BACT</name>
<dbReference type="Gene3D" id="3.40.50.150">
    <property type="entry name" value="Vaccinia Virus protein VP39"/>
    <property type="match status" value="1"/>
</dbReference>
<feature type="binding site" evidence="7 8">
    <location>
        <position position="62"/>
    </location>
    <ligand>
        <name>S-adenosyl-L-methionine</name>
        <dbReference type="ChEBI" id="CHEBI:59789"/>
    </ligand>
</feature>
<evidence type="ECO:0000259" key="9">
    <source>
        <dbReference type="SMART" id="SM00650"/>
    </source>
</evidence>
<evidence type="ECO:0000256" key="8">
    <source>
        <dbReference type="PROSITE-ProRule" id="PRU01026"/>
    </source>
</evidence>
<evidence type="ECO:0000256" key="1">
    <source>
        <dbReference type="ARBA" id="ARBA00022490"/>
    </source>
</evidence>
<reference evidence="10 11" key="1">
    <citation type="submission" date="2016-10" db="EMBL/GenBank/DDBJ databases">
        <authorList>
            <person name="de Groot N.N."/>
        </authorList>
    </citation>
    <scope>NUCLEOTIDE SEQUENCE [LARGE SCALE GENOMIC DNA]</scope>
    <source>
        <strain evidence="11">E92,LMG 26720,CCM 7988</strain>
    </source>
</reference>
<keyword evidence="5 7" id="KW-0949">S-adenosyl-L-methionine</keyword>
<evidence type="ECO:0000256" key="3">
    <source>
        <dbReference type="ARBA" id="ARBA00022603"/>
    </source>
</evidence>
<dbReference type="InterPro" id="IPR029063">
    <property type="entry name" value="SAM-dependent_MTases_sf"/>
</dbReference>
<evidence type="ECO:0000256" key="6">
    <source>
        <dbReference type="ARBA" id="ARBA00022884"/>
    </source>
</evidence>
<evidence type="ECO:0000256" key="7">
    <source>
        <dbReference type="HAMAP-Rule" id="MF_00607"/>
    </source>
</evidence>
<evidence type="ECO:0000313" key="11">
    <source>
        <dbReference type="Proteomes" id="UP000199306"/>
    </source>
</evidence>
<dbReference type="GO" id="GO:0052908">
    <property type="term" value="F:16S rRNA (adenine(1518)-N(6)/adenine(1519)-N(6))-dimethyltransferase activity"/>
    <property type="evidence" value="ECO:0007669"/>
    <property type="project" value="UniProtKB-EC"/>
</dbReference>
<accession>A0A1I5YIK4</accession>
<feature type="binding site" evidence="7 8">
    <location>
        <position position="86"/>
    </location>
    <ligand>
        <name>S-adenosyl-L-methionine</name>
        <dbReference type="ChEBI" id="CHEBI:59789"/>
    </ligand>
</feature>
<dbReference type="NCBIfam" id="TIGR00755">
    <property type="entry name" value="ksgA"/>
    <property type="match status" value="1"/>
</dbReference>
<dbReference type="PANTHER" id="PTHR11727:SF7">
    <property type="entry name" value="DIMETHYLADENOSINE TRANSFERASE-RELATED"/>
    <property type="match status" value="1"/>
</dbReference>
<keyword evidence="6 7" id="KW-0694">RNA-binding</keyword>
<dbReference type="EC" id="2.1.1.182" evidence="7"/>
<dbReference type="GO" id="GO:0003723">
    <property type="term" value="F:RNA binding"/>
    <property type="evidence" value="ECO:0007669"/>
    <property type="project" value="UniProtKB-UniRule"/>
</dbReference>
<evidence type="ECO:0000313" key="10">
    <source>
        <dbReference type="EMBL" id="SFQ44041.1"/>
    </source>
</evidence>
<keyword evidence="1 7" id="KW-0963">Cytoplasm</keyword>
<dbReference type="InterPro" id="IPR020598">
    <property type="entry name" value="rRNA_Ade_methylase_Trfase_N"/>
</dbReference>
<comment type="catalytic activity">
    <reaction evidence="7">
        <text>adenosine(1518)/adenosine(1519) in 16S rRNA + 4 S-adenosyl-L-methionine = N(6)-dimethyladenosine(1518)/N(6)-dimethyladenosine(1519) in 16S rRNA + 4 S-adenosyl-L-homocysteine + 4 H(+)</text>
        <dbReference type="Rhea" id="RHEA:19609"/>
        <dbReference type="Rhea" id="RHEA-COMP:10232"/>
        <dbReference type="Rhea" id="RHEA-COMP:10233"/>
        <dbReference type="ChEBI" id="CHEBI:15378"/>
        <dbReference type="ChEBI" id="CHEBI:57856"/>
        <dbReference type="ChEBI" id="CHEBI:59789"/>
        <dbReference type="ChEBI" id="CHEBI:74411"/>
        <dbReference type="ChEBI" id="CHEBI:74493"/>
        <dbReference type="EC" id="2.1.1.182"/>
    </reaction>
</comment>
<dbReference type="AlphaFoldDB" id="A0A1I5YIK4"/>
<proteinExistence type="inferred from homology"/>
<dbReference type="HAMAP" id="MF_00607">
    <property type="entry name" value="16SrRNA_methyltr_A"/>
    <property type="match status" value="1"/>
</dbReference>
<protein>
    <recommendedName>
        <fullName evidence="7">Ribosomal RNA small subunit methyltransferase A</fullName>
        <ecNumber evidence="7">2.1.1.182</ecNumber>
    </recommendedName>
    <alternativeName>
        <fullName evidence="7">16S rRNA (adenine(1518)-N(6)/adenine(1519)-N(6))-dimethyltransferase</fullName>
    </alternativeName>
    <alternativeName>
        <fullName evidence="7">16S rRNA dimethyladenosine transferase</fullName>
    </alternativeName>
    <alternativeName>
        <fullName evidence="7">16S rRNA dimethylase</fullName>
    </alternativeName>
    <alternativeName>
        <fullName evidence="7">S-adenosylmethionine-6-N', N'-adenosyl(rRNA) dimethyltransferase</fullName>
    </alternativeName>
</protein>
<dbReference type="OrthoDB" id="9814755at2"/>
<dbReference type="PANTHER" id="PTHR11727">
    <property type="entry name" value="DIMETHYLADENOSINE TRANSFERASE"/>
    <property type="match status" value="1"/>
</dbReference>
<comment type="subcellular location">
    <subcellularLocation>
        <location evidence="7">Cytoplasm</location>
    </subcellularLocation>
</comment>
<keyword evidence="3 7" id="KW-0489">Methyltransferase</keyword>
<keyword evidence="2 7" id="KW-0698">rRNA processing</keyword>
<feature type="binding site" evidence="7 8">
    <location>
        <position position="40"/>
    </location>
    <ligand>
        <name>S-adenosyl-L-methionine</name>
        <dbReference type="ChEBI" id="CHEBI:59789"/>
    </ligand>
</feature>
<dbReference type="Gene3D" id="1.10.8.100">
    <property type="entry name" value="Ribosomal RNA adenine dimethylase-like, domain 2"/>
    <property type="match status" value="1"/>
</dbReference>
<evidence type="ECO:0000256" key="5">
    <source>
        <dbReference type="ARBA" id="ARBA00022691"/>
    </source>
</evidence>
<dbReference type="SMART" id="SM00650">
    <property type="entry name" value="rADc"/>
    <property type="match status" value="1"/>
</dbReference>
<dbReference type="EMBL" id="FOXH01000019">
    <property type="protein sequence ID" value="SFQ44041.1"/>
    <property type="molecule type" value="Genomic_DNA"/>
</dbReference>
<comment type="similarity">
    <text evidence="7">Belongs to the class I-like SAM-binding methyltransferase superfamily. rRNA adenine N(6)-methyltransferase family. RsmA subfamily.</text>
</comment>
<evidence type="ECO:0000256" key="2">
    <source>
        <dbReference type="ARBA" id="ARBA00022552"/>
    </source>
</evidence>
<dbReference type="GO" id="GO:0005829">
    <property type="term" value="C:cytosol"/>
    <property type="evidence" value="ECO:0007669"/>
    <property type="project" value="TreeGrafter"/>
</dbReference>
<dbReference type="SUPFAM" id="SSF53335">
    <property type="entry name" value="S-adenosyl-L-methionine-dependent methyltransferases"/>
    <property type="match status" value="1"/>
</dbReference>
<dbReference type="PROSITE" id="PS51689">
    <property type="entry name" value="SAM_RNA_A_N6_MT"/>
    <property type="match status" value="1"/>
</dbReference>
<feature type="binding site" evidence="7 8">
    <location>
        <position position="106"/>
    </location>
    <ligand>
        <name>S-adenosyl-L-methionine</name>
        <dbReference type="ChEBI" id="CHEBI:59789"/>
    </ligand>
</feature>
<dbReference type="STRING" id="1079859.SAMN04515674_11916"/>
<dbReference type="RefSeq" id="WP_092019502.1">
    <property type="nucleotide sequence ID" value="NZ_FOXH01000019.1"/>
</dbReference>
<feature type="binding site" evidence="7 8">
    <location>
        <position position="14"/>
    </location>
    <ligand>
        <name>S-adenosyl-L-methionine</name>
        <dbReference type="ChEBI" id="CHEBI:59789"/>
    </ligand>
</feature>
<dbReference type="Pfam" id="PF00398">
    <property type="entry name" value="RrnaAD"/>
    <property type="match status" value="1"/>
</dbReference>
<keyword evidence="4 7" id="KW-0808">Transferase</keyword>
<feature type="binding site" evidence="7 8">
    <location>
        <position position="12"/>
    </location>
    <ligand>
        <name>S-adenosyl-L-methionine</name>
        <dbReference type="ChEBI" id="CHEBI:59789"/>
    </ligand>
</feature>
<dbReference type="InterPro" id="IPR023165">
    <property type="entry name" value="rRNA_Ade_diMease-like_C"/>
</dbReference>
<sequence>MKVRAKKSLGQHFLRDLDAAHRIVELMSRHGGYDDVLEIGPGMGVLTQFLLEHKEYTTSVVELDRESVEYLNKFYPQLRERIFSADFLKLDLTTLFGGKTFGIVGNFPYNISSQIFFKVLENKDLVPEVVCMLQKEVAVRIASKPGNKDYGILSVLLQAFYDIEYSFSLGPHVFDPPPKVNSGVIRLKRNNISDLGCDEKKFIQVVKMGFNQRRKTLRNALRALGLPDNPLMDKRAEQLGVQDFIILTNMAANVPDQAISEIEEPEEE</sequence>
<evidence type="ECO:0000256" key="4">
    <source>
        <dbReference type="ARBA" id="ARBA00022679"/>
    </source>
</evidence>
<dbReference type="Proteomes" id="UP000199306">
    <property type="component" value="Unassembled WGS sequence"/>
</dbReference>
<dbReference type="InterPro" id="IPR011530">
    <property type="entry name" value="rRNA_adenine_dimethylase"/>
</dbReference>
<organism evidence="10 11">
    <name type="scientific">Pseudarcicella hirudinis</name>
    <dbReference type="NCBI Taxonomy" id="1079859"/>
    <lineage>
        <taxon>Bacteria</taxon>
        <taxon>Pseudomonadati</taxon>
        <taxon>Bacteroidota</taxon>
        <taxon>Cytophagia</taxon>
        <taxon>Cytophagales</taxon>
        <taxon>Flectobacillaceae</taxon>
        <taxon>Pseudarcicella</taxon>
    </lineage>
</organism>
<keyword evidence="11" id="KW-1185">Reference proteome</keyword>
<comment type="function">
    <text evidence="7">Specifically dimethylates two adjacent adenosines (A1518 and A1519) in the loop of a conserved hairpin near the 3'-end of 16S rRNA in the 30S particle. May play a critical role in biogenesis of 30S subunits.</text>
</comment>
<feature type="domain" description="Ribosomal RNA adenine methylase transferase N-terminal" evidence="9">
    <location>
        <begin position="19"/>
        <end position="191"/>
    </location>
</feature>
<gene>
    <name evidence="7" type="primary">rsmA</name>
    <name evidence="7" type="synonym">ksgA</name>
    <name evidence="10" type="ORF">SAMN04515674_11916</name>
</gene>
<dbReference type="CDD" id="cd02440">
    <property type="entry name" value="AdoMet_MTases"/>
    <property type="match status" value="1"/>
</dbReference>
<dbReference type="InterPro" id="IPR001737">
    <property type="entry name" value="KsgA/Erm"/>
</dbReference>